<organism evidence="3 4">
    <name type="scientific">Armillaria gallica</name>
    <name type="common">Bulbous honey fungus</name>
    <name type="synonym">Armillaria bulbosa</name>
    <dbReference type="NCBI Taxonomy" id="47427"/>
    <lineage>
        <taxon>Eukaryota</taxon>
        <taxon>Fungi</taxon>
        <taxon>Dikarya</taxon>
        <taxon>Basidiomycota</taxon>
        <taxon>Agaricomycotina</taxon>
        <taxon>Agaricomycetes</taxon>
        <taxon>Agaricomycetidae</taxon>
        <taxon>Agaricales</taxon>
        <taxon>Marasmiineae</taxon>
        <taxon>Physalacriaceae</taxon>
        <taxon>Armillaria</taxon>
    </lineage>
</organism>
<dbReference type="OrthoDB" id="3062963at2759"/>
<evidence type="ECO:0000256" key="1">
    <source>
        <dbReference type="SAM" id="MobiDB-lite"/>
    </source>
</evidence>
<protein>
    <submittedName>
        <fullName evidence="3">Uncharacterized protein</fullName>
    </submittedName>
</protein>
<feature type="region of interest" description="Disordered" evidence="1">
    <location>
        <begin position="193"/>
        <end position="293"/>
    </location>
</feature>
<evidence type="ECO:0000256" key="2">
    <source>
        <dbReference type="SAM" id="SignalP"/>
    </source>
</evidence>
<feature type="compositionally biased region" description="Pro residues" evidence="1">
    <location>
        <begin position="224"/>
        <end position="235"/>
    </location>
</feature>
<proteinExistence type="predicted"/>
<dbReference type="EMBL" id="KZ293647">
    <property type="protein sequence ID" value="PBL00072.1"/>
    <property type="molecule type" value="Genomic_DNA"/>
</dbReference>
<feature type="compositionally biased region" description="Basic and acidic residues" evidence="1">
    <location>
        <begin position="280"/>
        <end position="293"/>
    </location>
</feature>
<reference evidence="4" key="1">
    <citation type="journal article" date="2017" name="Nat. Ecol. Evol.">
        <title>Genome expansion and lineage-specific genetic innovations in the forest pathogenic fungi Armillaria.</title>
        <authorList>
            <person name="Sipos G."/>
            <person name="Prasanna A.N."/>
            <person name="Walter M.C."/>
            <person name="O'Connor E."/>
            <person name="Balint B."/>
            <person name="Krizsan K."/>
            <person name="Kiss B."/>
            <person name="Hess J."/>
            <person name="Varga T."/>
            <person name="Slot J."/>
            <person name="Riley R."/>
            <person name="Boka B."/>
            <person name="Rigling D."/>
            <person name="Barry K."/>
            <person name="Lee J."/>
            <person name="Mihaltcheva S."/>
            <person name="LaButti K."/>
            <person name="Lipzen A."/>
            <person name="Waldron R."/>
            <person name="Moloney N.M."/>
            <person name="Sperisen C."/>
            <person name="Kredics L."/>
            <person name="Vagvoelgyi C."/>
            <person name="Patrignani A."/>
            <person name="Fitzpatrick D."/>
            <person name="Nagy I."/>
            <person name="Doyle S."/>
            <person name="Anderson J.B."/>
            <person name="Grigoriev I.V."/>
            <person name="Gueldener U."/>
            <person name="Muensterkoetter M."/>
            <person name="Nagy L.G."/>
        </authorList>
    </citation>
    <scope>NUCLEOTIDE SEQUENCE [LARGE SCALE GENOMIC DNA]</scope>
    <source>
        <strain evidence="4">Ar21-2</strain>
    </source>
</reference>
<evidence type="ECO:0000313" key="3">
    <source>
        <dbReference type="EMBL" id="PBL00072.1"/>
    </source>
</evidence>
<feature type="chain" id="PRO_5013870749" evidence="2">
    <location>
        <begin position="35"/>
        <end position="293"/>
    </location>
</feature>
<feature type="signal peptide" evidence="2">
    <location>
        <begin position="1"/>
        <end position="34"/>
    </location>
</feature>
<name>A0A2H3DXY8_ARMGA</name>
<keyword evidence="4" id="KW-1185">Reference proteome</keyword>
<feature type="compositionally biased region" description="Polar residues" evidence="1">
    <location>
        <begin position="263"/>
        <end position="274"/>
    </location>
</feature>
<dbReference type="Proteomes" id="UP000217790">
    <property type="component" value="Unassembled WGS sequence"/>
</dbReference>
<gene>
    <name evidence="3" type="ORF">ARMGADRAFT_528905</name>
</gene>
<sequence>MESRGRAGVLPKTELYLSLLWLMYVLLWQWHCSCLQPCCPSSSTITLPPPPSSTYSSTSTMTAYSAFFSSGLLAPRHIFTANLNVNSFIDSPSSPLLDDASDIEVDDERGHMSVPEMMVTTNPVLRPRLRKRRSSLSIGTSINALKSPSRNASTALQIQIHLQASPSRSRSGSLSSVMGTLVENEFQPNIASQGTSLVGRMRSGSVGTSLRPRRPIRRTQAPAPSLPPPTVPLPELPSCAADKPKITWPSRRPSPPDHARQPLAQSLQPTSAAQPQPFRGELRGPFNEEMKEN</sequence>
<evidence type="ECO:0000313" key="4">
    <source>
        <dbReference type="Proteomes" id="UP000217790"/>
    </source>
</evidence>
<accession>A0A2H3DXY8</accession>
<dbReference type="AlphaFoldDB" id="A0A2H3DXY8"/>
<dbReference type="InParanoid" id="A0A2H3DXY8"/>
<keyword evidence="2" id="KW-0732">Signal</keyword>